<dbReference type="GO" id="GO:0000030">
    <property type="term" value="F:mannosyltransferase activity"/>
    <property type="evidence" value="ECO:0007669"/>
    <property type="project" value="TreeGrafter"/>
</dbReference>
<evidence type="ECO:0000313" key="2">
    <source>
        <dbReference type="EMBL" id="NHO54462.1"/>
    </source>
</evidence>
<dbReference type="AlphaFoldDB" id="A0A967B627"/>
<dbReference type="RefSeq" id="WP_166316500.1">
    <property type="nucleotide sequence ID" value="NZ_WOTH01000023.1"/>
</dbReference>
<dbReference type="SUPFAM" id="SSF53448">
    <property type="entry name" value="Nucleotide-diphospho-sugar transferases"/>
    <property type="match status" value="1"/>
</dbReference>
<proteinExistence type="predicted"/>
<dbReference type="EMBL" id="WOTH01000023">
    <property type="protein sequence ID" value="NHO54462.1"/>
    <property type="molecule type" value="Genomic_DNA"/>
</dbReference>
<reference evidence="2" key="1">
    <citation type="submission" date="2019-11" db="EMBL/GenBank/DDBJ databases">
        <title>Description of new Acetobacter species.</title>
        <authorList>
            <person name="Cleenwerck I."/>
            <person name="Sombolestani A.S."/>
        </authorList>
    </citation>
    <scope>NUCLEOTIDE SEQUENCE</scope>
    <source>
        <strain evidence="2">LMG 1626</strain>
    </source>
</reference>
<comment type="caution">
    <text evidence="2">The sequence shown here is derived from an EMBL/GenBank/DDBJ whole genome shotgun (WGS) entry which is preliminary data.</text>
</comment>
<name>A0A967B627_9PROT</name>
<sequence length="305" mass="35262">MGSYALICWHKTDGTALMNKPRSLMDYDLLVPFVEEGETIPKIVHHIYFGGTIPEVYRRYIDQMKANNPDYEFRQYDEASARAFILKYYSPEVLAYYERINPEYAAARSDFLRYLLIYAVGGLYFDVKSGIEGKIDASISGDEGFILTQWQNQPGQPDEGVGLRKAVPIPGGEYQQWHVIGCKGHPFLRAVIPAMLKAVDDYSPWTHLTGRIGVLNVTGPIMYSNTIYPLVSRYRHKLYRYDRDIHLIYAITGRDNHVDGRHYSVNRNSVVVLPLHLKVAFFLYRVWLNLKWRLNGKKAFVHPDY</sequence>
<dbReference type="GO" id="GO:0051999">
    <property type="term" value="P:mannosyl-inositol phosphorylceramide biosynthetic process"/>
    <property type="evidence" value="ECO:0007669"/>
    <property type="project" value="TreeGrafter"/>
</dbReference>
<dbReference type="InterPro" id="IPR029044">
    <property type="entry name" value="Nucleotide-diphossugar_trans"/>
</dbReference>
<dbReference type="GO" id="GO:0016020">
    <property type="term" value="C:membrane"/>
    <property type="evidence" value="ECO:0007669"/>
    <property type="project" value="GOC"/>
</dbReference>
<gene>
    <name evidence="2" type="ORF">GOB87_10945</name>
</gene>
<dbReference type="PANTHER" id="PTHR32385">
    <property type="entry name" value="MANNOSYL PHOSPHORYLINOSITOL CERAMIDE SYNTHASE"/>
    <property type="match status" value="1"/>
</dbReference>
<organism evidence="2 3">
    <name type="scientific">Acetobacter estunensis</name>
    <dbReference type="NCBI Taxonomy" id="104097"/>
    <lineage>
        <taxon>Bacteria</taxon>
        <taxon>Pseudomonadati</taxon>
        <taxon>Pseudomonadota</taxon>
        <taxon>Alphaproteobacteria</taxon>
        <taxon>Acetobacterales</taxon>
        <taxon>Acetobacteraceae</taxon>
        <taxon>Acetobacter</taxon>
    </lineage>
</organism>
<keyword evidence="3" id="KW-1185">Reference proteome</keyword>
<dbReference type="Pfam" id="PF04488">
    <property type="entry name" value="Gly_transf_sug"/>
    <property type="match status" value="1"/>
</dbReference>
<evidence type="ECO:0008006" key="4">
    <source>
        <dbReference type="Google" id="ProtNLM"/>
    </source>
</evidence>
<dbReference type="InterPro" id="IPR051706">
    <property type="entry name" value="Glycosyltransferase_domain"/>
</dbReference>
<evidence type="ECO:0000313" key="3">
    <source>
        <dbReference type="Proteomes" id="UP000597459"/>
    </source>
</evidence>
<protein>
    <recommendedName>
        <fullName evidence="4">Glycosyltransferase</fullName>
    </recommendedName>
</protein>
<accession>A0A967B627</accession>
<keyword evidence="1" id="KW-0808">Transferase</keyword>
<evidence type="ECO:0000256" key="1">
    <source>
        <dbReference type="ARBA" id="ARBA00022679"/>
    </source>
</evidence>
<dbReference type="Gene3D" id="3.90.550.20">
    <property type="match status" value="1"/>
</dbReference>
<dbReference type="InterPro" id="IPR007577">
    <property type="entry name" value="GlycoTrfase_DXD_sugar-bd_CS"/>
</dbReference>
<dbReference type="Proteomes" id="UP000597459">
    <property type="component" value="Unassembled WGS sequence"/>
</dbReference>
<dbReference type="PANTHER" id="PTHR32385:SF15">
    <property type="entry name" value="INOSITOL PHOSPHOCERAMIDE MANNOSYLTRANSFERASE 1"/>
    <property type="match status" value="1"/>
</dbReference>